<comment type="similarity">
    <text evidence="2">Belongs to the TMEM86 family.</text>
</comment>
<evidence type="ECO:0000313" key="8">
    <source>
        <dbReference type="Proteomes" id="UP000620064"/>
    </source>
</evidence>
<sequence>MNSSIKIKFLYSLLSLLFLADLLFIYLDKTNFRFISKNLLMPVLLFIYFSEAKFHQIKLDLFFILGLIFSFLGDFFLLLTSGFLLGLGSFLLAHIFYIISFKKRDLSRVSVGVVVVLLLYLVSLLSFLFPHLNEMKIPVIIYGIIISMMLYFSIKTQEKLLIVGALFFVISDSVLSVNLFVNSSLLLNLLVMITYVLAQVLLVKGILKTSKTYS</sequence>
<gene>
    <name evidence="7" type="ORF">GCM10010992_22730</name>
</gene>
<evidence type="ECO:0000313" key="7">
    <source>
        <dbReference type="EMBL" id="GGP05681.1"/>
    </source>
</evidence>
<feature type="transmembrane region" description="Helical" evidence="6">
    <location>
        <begin position="135"/>
        <end position="153"/>
    </location>
</feature>
<evidence type="ECO:0000256" key="1">
    <source>
        <dbReference type="ARBA" id="ARBA00004141"/>
    </source>
</evidence>
<feature type="transmembrane region" description="Helical" evidence="6">
    <location>
        <begin position="9"/>
        <end position="26"/>
    </location>
</feature>
<reference evidence="8" key="1">
    <citation type="journal article" date="2019" name="Int. J. Syst. Evol. Microbiol.">
        <title>The Global Catalogue of Microorganisms (GCM) 10K type strain sequencing project: providing services to taxonomists for standard genome sequencing and annotation.</title>
        <authorList>
            <consortium name="The Broad Institute Genomics Platform"/>
            <consortium name="The Broad Institute Genome Sequencing Center for Infectious Disease"/>
            <person name="Wu L."/>
            <person name="Ma J."/>
        </authorList>
    </citation>
    <scope>NUCLEOTIDE SEQUENCE [LARGE SCALE GENOMIC DNA]</scope>
    <source>
        <strain evidence="8">CGMCC 1.7656</strain>
    </source>
</reference>
<evidence type="ECO:0000256" key="2">
    <source>
        <dbReference type="ARBA" id="ARBA00007375"/>
    </source>
</evidence>
<comment type="subcellular location">
    <subcellularLocation>
        <location evidence="1">Membrane</location>
        <topology evidence="1">Multi-pass membrane protein</topology>
    </subcellularLocation>
</comment>
<comment type="caution">
    <text evidence="7">The sequence shown here is derived from an EMBL/GenBank/DDBJ whole genome shotgun (WGS) entry which is preliminary data.</text>
</comment>
<organism evidence="7 8">
    <name type="scientific">Cloacibacterium rupense</name>
    <dbReference type="NCBI Taxonomy" id="517423"/>
    <lineage>
        <taxon>Bacteria</taxon>
        <taxon>Pseudomonadati</taxon>
        <taxon>Bacteroidota</taxon>
        <taxon>Flavobacteriia</taxon>
        <taxon>Flavobacteriales</taxon>
        <taxon>Weeksellaceae</taxon>
    </lineage>
</organism>
<dbReference type="Proteomes" id="UP000620064">
    <property type="component" value="Unassembled WGS sequence"/>
</dbReference>
<feature type="transmembrane region" description="Helical" evidence="6">
    <location>
        <begin position="160"/>
        <end position="181"/>
    </location>
</feature>
<dbReference type="InterPro" id="IPR012506">
    <property type="entry name" value="TMEM86B-like"/>
</dbReference>
<dbReference type="EMBL" id="BMLV01000005">
    <property type="protein sequence ID" value="GGP05681.1"/>
    <property type="molecule type" value="Genomic_DNA"/>
</dbReference>
<proteinExistence type="inferred from homology"/>
<dbReference type="RefSeq" id="WP_188618246.1">
    <property type="nucleotide sequence ID" value="NZ_BMLV01000005.1"/>
</dbReference>
<feature type="transmembrane region" description="Helical" evidence="6">
    <location>
        <begin position="83"/>
        <end position="99"/>
    </location>
</feature>
<name>A0ABQ2NM55_9FLAO</name>
<keyword evidence="3 6" id="KW-0812">Transmembrane</keyword>
<keyword evidence="5 6" id="KW-0472">Membrane</keyword>
<keyword evidence="4 6" id="KW-1133">Transmembrane helix</keyword>
<protein>
    <recommendedName>
        <fullName evidence="9">YhhN-like protein</fullName>
    </recommendedName>
</protein>
<dbReference type="PANTHER" id="PTHR31885:SF6">
    <property type="entry name" value="GH04784P"/>
    <property type="match status" value="1"/>
</dbReference>
<feature type="transmembrane region" description="Helical" evidence="6">
    <location>
        <begin position="32"/>
        <end position="49"/>
    </location>
</feature>
<dbReference type="Pfam" id="PF07947">
    <property type="entry name" value="YhhN"/>
    <property type="match status" value="1"/>
</dbReference>
<evidence type="ECO:0000256" key="6">
    <source>
        <dbReference type="SAM" id="Phobius"/>
    </source>
</evidence>
<keyword evidence="8" id="KW-1185">Reference proteome</keyword>
<dbReference type="PANTHER" id="PTHR31885">
    <property type="entry name" value="GH04784P"/>
    <property type="match status" value="1"/>
</dbReference>
<accession>A0ABQ2NM55</accession>
<evidence type="ECO:0000256" key="4">
    <source>
        <dbReference type="ARBA" id="ARBA00022989"/>
    </source>
</evidence>
<feature type="transmembrane region" description="Helical" evidence="6">
    <location>
        <begin position="187"/>
        <end position="207"/>
    </location>
</feature>
<evidence type="ECO:0000256" key="5">
    <source>
        <dbReference type="ARBA" id="ARBA00023136"/>
    </source>
</evidence>
<feature type="transmembrane region" description="Helical" evidence="6">
    <location>
        <begin position="111"/>
        <end position="129"/>
    </location>
</feature>
<evidence type="ECO:0008006" key="9">
    <source>
        <dbReference type="Google" id="ProtNLM"/>
    </source>
</evidence>
<evidence type="ECO:0000256" key="3">
    <source>
        <dbReference type="ARBA" id="ARBA00022692"/>
    </source>
</evidence>
<feature type="transmembrane region" description="Helical" evidence="6">
    <location>
        <begin position="61"/>
        <end position="77"/>
    </location>
</feature>